<comment type="caution">
    <text evidence="2">The sequence shown here is derived from an EMBL/GenBank/DDBJ whole genome shotgun (WGS) entry which is preliminary data.</text>
</comment>
<evidence type="ECO:0000313" key="2">
    <source>
        <dbReference type="EMBL" id="KAA1097637.1"/>
    </source>
</evidence>
<keyword evidence="4" id="KW-1185">Reference proteome</keyword>
<evidence type="ECO:0000313" key="5">
    <source>
        <dbReference type="Proteomes" id="UP000325313"/>
    </source>
</evidence>
<evidence type="ECO:0000256" key="1">
    <source>
        <dbReference type="SAM" id="MobiDB-lite"/>
    </source>
</evidence>
<organism evidence="2 4">
    <name type="scientific">Puccinia graminis f. sp. tritici</name>
    <dbReference type="NCBI Taxonomy" id="56615"/>
    <lineage>
        <taxon>Eukaryota</taxon>
        <taxon>Fungi</taxon>
        <taxon>Dikarya</taxon>
        <taxon>Basidiomycota</taxon>
        <taxon>Pucciniomycotina</taxon>
        <taxon>Pucciniomycetes</taxon>
        <taxon>Pucciniales</taxon>
        <taxon>Pucciniaceae</taxon>
        <taxon>Puccinia</taxon>
    </lineage>
</organism>
<evidence type="ECO:0000313" key="4">
    <source>
        <dbReference type="Proteomes" id="UP000324748"/>
    </source>
</evidence>
<dbReference type="EMBL" id="VSWC01000066">
    <property type="protein sequence ID" value="KAA1097637.1"/>
    <property type="molecule type" value="Genomic_DNA"/>
</dbReference>
<dbReference type="AlphaFoldDB" id="A0A5B0P7V7"/>
<dbReference type="Proteomes" id="UP000324748">
    <property type="component" value="Unassembled WGS sequence"/>
</dbReference>
<feature type="compositionally biased region" description="Polar residues" evidence="1">
    <location>
        <begin position="20"/>
        <end position="29"/>
    </location>
</feature>
<feature type="region of interest" description="Disordered" evidence="1">
    <location>
        <begin position="1"/>
        <end position="72"/>
    </location>
</feature>
<name>A0A5B0P7V7_PUCGR</name>
<gene>
    <name evidence="2" type="ORF">PGT21_015123</name>
    <name evidence="3" type="ORF">PGTUg99_028645</name>
</gene>
<accession>A0A5B0P7V7</accession>
<evidence type="ECO:0000313" key="3">
    <source>
        <dbReference type="EMBL" id="KAA1126141.1"/>
    </source>
</evidence>
<dbReference type="Proteomes" id="UP000325313">
    <property type="component" value="Unassembled WGS sequence"/>
</dbReference>
<protein>
    <submittedName>
        <fullName evidence="2">Uncharacterized protein</fullName>
    </submittedName>
</protein>
<feature type="compositionally biased region" description="Basic and acidic residues" evidence="1">
    <location>
        <begin position="36"/>
        <end position="49"/>
    </location>
</feature>
<proteinExistence type="predicted"/>
<sequence>MAQNHLSSARHPRPLVPHYSDNNDNNSPPGYQHHHSHDDNAQLQQHHDCQASWSRLRPGSRQTEIQPPEYAPINPYKYAAGVAEIMLSEQLQEITPSISLSQAHQPVPCATVPSAQ</sequence>
<reference evidence="4 5" key="1">
    <citation type="submission" date="2019-05" db="EMBL/GenBank/DDBJ databases">
        <title>Emergence of the Ug99 lineage of the wheat stem rust pathogen through somatic hybridization.</title>
        <authorList>
            <person name="Li F."/>
            <person name="Upadhyaya N.M."/>
            <person name="Sperschneider J."/>
            <person name="Matny O."/>
            <person name="Nguyen-Phuc H."/>
            <person name="Mago R."/>
            <person name="Raley C."/>
            <person name="Miller M.E."/>
            <person name="Silverstein K.A.T."/>
            <person name="Henningsen E."/>
            <person name="Hirsch C.D."/>
            <person name="Visser B."/>
            <person name="Pretorius Z.A."/>
            <person name="Steffenson B.J."/>
            <person name="Schwessinger B."/>
            <person name="Dodds P.N."/>
            <person name="Figueroa M."/>
        </authorList>
    </citation>
    <scope>NUCLEOTIDE SEQUENCE [LARGE SCALE GENOMIC DNA]</scope>
    <source>
        <strain evidence="2">21-0</strain>
        <strain evidence="3 5">Ug99</strain>
    </source>
</reference>
<dbReference type="EMBL" id="VDEP01000173">
    <property type="protein sequence ID" value="KAA1126141.1"/>
    <property type="molecule type" value="Genomic_DNA"/>
</dbReference>